<gene>
    <name evidence="2" type="ORF">BT96DRAFT_1038879</name>
</gene>
<name>A0A6A4HG69_9AGAR</name>
<feature type="compositionally biased region" description="Low complexity" evidence="1">
    <location>
        <begin position="49"/>
        <end position="65"/>
    </location>
</feature>
<dbReference type="Proteomes" id="UP000799118">
    <property type="component" value="Unassembled WGS sequence"/>
</dbReference>
<proteinExistence type="predicted"/>
<evidence type="ECO:0000313" key="2">
    <source>
        <dbReference type="EMBL" id="KAE9396783.1"/>
    </source>
</evidence>
<organism evidence="2 3">
    <name type="scientific">Gymnopus androsaceus JB14</name>
    <dbReference type="NCBI Taxonomy" id="1447944"/>
    <lineage>
        <taxon>Eukaryota</taxon>
        <taxon>Fungi</taxon>
        <taxon>Dikarya</taxon>
        <taxon>Basidiomycota</taxon>
        <taxon>Agaricomycotina</taxon>
        <taxon>Agaricomycetes</taxon>
        <taxon>Agaricomycetidae</taxon>
        <taxon>Agaricales</taxon>
        <taxon>Marasmiineae</taxon>
        <taxon>Omphalotaceae</taxon>
        <taxon>Gymnopus</taxon>
    </lineage>
</organism>
<accession>A0A6A4HG69</accession>
<dbReference type="AlphaFoldDB" id="A0A6A4HG69"/>
<keyword evidence="3" id="KW-1185">Reference proteome</keyword>
<reference evidence="2" key="1">
    <citation type="journal article" date="2019" name="Environ. Microbiol.">
        <title>Fungal ecological strategies reflected in gene transcription - a case study of two litter decomposers.</title>
        <authorList>
            <person name="Barbi F."/>
            <person name="Kohler A."/>
            <person name="Barry K."/>
            <person name="Baskaran P."/>
            <person name="Daum C."/>
            <person name="Fauchery L."/>
            <person name="Ihrmark K."/>
            <person name="Kuo A."/>
            <person name="LaButti K."/>
            <person name="Lipzen A."/>
            <person name="Morin E."/>
            <person name="Grigoriev I.V."/>
            <person name="Henrissat B."/>
            <person name="Lindahl B."/>
            <person name="Martin F."/>
        </authorList>
    </citation>
    <scope>NUCLEOTIDE SEQUENCE</scope>
    <source>
        <strain evidence="2">JB14</strain>
    </source>
</reference>
<protein>
    <submittedName>
        <fullName evidence="2">Uncharacterized protein</fullName>
    </submittedName>
</protein>
<evidence type="ECO:0000313" key="3">
    <source>
        <dbReference type="Proteomes" id="UP000799118"/>
    </source>
</evidence>
<feature type="region of interest" description="Disordered" evidence="1">
    <location>
        <begin position="49"/>
        <end position="80"/>
    </location>
</feature>
<sequence length="145" mass="16185">MVGFEIFVFSWNLRTLSGREQILEYLSANIDSTTITELKVSSGEYFKPSPGEVPGSGSSGFTFSTPIANGKADSDSGSEPRTWKTFTVLMSLDILKEHELISADQGVYQGSSLCWSEQARRELVRKLIFRRINERVEAQLNVALE</sequence>
<evidence type="ECO:0000256" key="1">
    <source>
        <dbReference type="SAM" id="MobiDB-lite"/>
    </source>
</evidence>
<dbReference type="EMBL" id="ML769508">
    <property type="protein sequence ID" value="KAE9396783.1"/>
    <property type="molecule type" value="Genomic_DNA"/>
</dbReference>